<dbReference type="SMART" id="SM00248">
    <property type="entry name" value="ANK"/>
    <property type="match status" value="5"/>
</dbReference>
<dbReference type="InterPro" id="IPR027417">
    <property type="entry name" value="P-loop_NTPase"/>
</dbReference>
<evidence type="ECO:0000259" key="3">
    <source>
        <dbReference type="Pfam" id="PF01048"/>
    </source>
</evidence>
<dbReference type="SUPFAM" id="SSF48403">
    <property type="entry name" value="Ankyrin repeat"/>
    <property type="match status" value="1"/>
</dbReference>
<reference evidence="6 7" key="1">
    <citation type="journal article" date="2021" name="Nat. Commun.">
        <title>Genetic determinants of endophytism in the Arabidopsis root mycobiome.</title>
        <authorList>
            <person name="Mesny F."/>
            <person name="Miyauchi S."/>
            <person name="Thiergart T."/>
            <person name="Pickel B."/>
            <person name="Atanasova L."/>
            <person name="Karlsson M."/>
            <person name="Huettel B."/>
            <person name="Barry K.W."/>
            <person name="Haridas S."/>
            <person name="Chen C."/>
            <person name="Bauer D."/>
            <person name="Andreopoulos W."/>
            <person name="Pangilinan J."/>
            <person name="LaButti K."/>
            <person name="Riley R."/>
            <person name="Lipzen A."/>
            <person name="Clum A."/>
            <person name="Drula E."/>
            <person name="Henrissat B."/>
            <person name="Kohler A."/>
            <person name="Grigoriev I.V."/>
            <person name="Martin F.M."/>
            <person name="Hacquard S."/>
        </authorList>
    </citation>
    <scope>NUCLEOTIDE SEQUENCE [LARGE SCALE GENOMIC DNA]</scope>
    <source>
        <strain evidence="6 7">MPI-CAGE-CH-0241</strain>
    </source>
</reference>
<dbReference type="OrthoDB" id="448455at2759"/>
<evidence type="ECO:0000256" key="2">
    <source>
        <dbReference type="PROSITE-ProRule" id="PRU00023"/>
    </source>
</evidence>
<feature type="domain" description="GPI inositol-deacylase winged helix" evidence="4">
    <location>
        <begin position="655"/>
        <end position="734"/>
    </location>
</feature>
<dbReference type="InterPro" id="IPR036770">
    <property type="entry name" value="Ankyrin_rpt-contain_sf"/>
</dbReference>
<dbReference type="AlphaFoldDB" id="A0A9P8VP67"/>
<dbReference type="GO" id="GO:0009116">
    <property type="term" value="P:nucleoside metabolic process"/>
    <property type="evidence" value="ECO:0007669"/>
    <property type="project" value="InterPro"/>
</dbReference>
<dbReference type="SUPFAM" id="SSF52540">
    <property type="entry name" value="P-loop containing nucleoside triphosphate hydrolases"/>
    <property type="match status" value="1"/>
</dbReference>
<organism evidence="6 7">
    <name type="scientific">Thelonectria olida</name>
    <dbReference type="NCBI Taxonomy" id="1576542"/>
    <lineage>
        <taxon>Eukaryota</taxon>
        <taxon>Fungi</taxon>
        <taxon>Dikarya</taxon>
        <taxon>Ascomycota</taxon>
        <taxon>Pezizomycotina</taxon>
        <taxon>Sordariomycetes</taxon>
        <taxon>Hypocreomycetidae</taxon>
        <taxon>Hypocreales</taxon>
        <taxon>Nectriaceae</taxon>
        <taxon>Thelonectria</taxon>
    </lineage>
</organism>
<dbReference type="PROSITE" id="PS50297">
    <property type="entry name" value="ANK_REP_REGION"/>
    <property type="match status" value="3"/>
</dbReference>
<dbReference type="Pfam" id="PF01048">
    <property type="entry name" value="PNP_UDP_1"/>
    <property type="match status" value="1"/>
</dbReference>
<dbReference type="Gene3D" id="3.40.50.1580">
    <property type="entry name" value="Nucleoside phosphorylase domain"/>
    <property type="match status" value="1"/>
</dbReference>
<dbReference type="InterPro" id="IPR054471">
    <property type="entry name" value="GPIID_WHD"/>
</dbReference>
<gene>
    <name evidence="6" type="ORF">B0T10DRAFT_596896</name>
</gene>
<sequence length="1117" mass="124982">MSDSELDEKPSFPPDQYTIGWICALPGELRASRTMLDQEHGNLMEQPKHDANNYVLGTILGHNVAMLSLPMIGTNPATSAVKSMRPTFPNLRFVLMVGIGGGIPSKRHDIRLGDVVVSQPDGQGGGVVQYDLGWQEEDGFCRLGSMNMPPQLLLSTVNTLQSDSNPGRSLSKRIKAAADKCEEPEEWDYLGVEQDRLFEPEYPHPGDEPNCEKCSEEKLIKRTPRKVTSPKIHYGNIGSGNRVIKSATERDLIAKKENVICFEMEAAGLMNEFPCLVIRGISDYADSHKNRQWQPYAAIAAAAYARSLLRKISTQSVENLEPLKKVVQEIKTGIVQTSKTVNTLLRAHQNDEESKILEWLTTVDYAPQHNDVFRQRQAGTGQWFLDSHEFKTWVAADRQTLFCPGIPGSGKTMMTAIVIDHLCRHFHRDPTIGIAYIYCSFRMRGKQRAEDLLLSLLRQLAERHSSLPEIVKDLSNKHKNYRTRPPISDIAKTIHSVCSGYSKVFIIIDALDECDGPKENLARFLGALFPLRDQAGVNIFATSRFNDEGTRFFKECPSREISAASGDILKHIQDKMQHLNPDHVAHNMREMIEKGVVEAASGMFLLAKLQTDSLLSQLTKGQLKTALKALGKGEDGLDDTYDQTMERIENQRPAHKHMAFQALQWIANSKWPLSVPELLHALAIQKKAKYLDPDDVPTTNCVLSLCGGLVIHDKESNIIRLVHYTAQQYFERNDRWFPNAASALTTGCLTYLSFDAFSSGVCRTNEELEQRLKSNPFYNYASRNWGTHALESSLSSRGAVVSRQMETRENEIHRLIVSFFEATGNLRASAQVMLTVFNNRCVLSQITPRIVTGLHIAAFFGLSSTIGRLLRDGNAADPADEWGRTPLSWAAEQGHEAVVELLLATRKVNVNSKHWDFNQTPLLWAAANGHENVVQLLLQAGAQPDLRDSDDQTPLTRAIEGGFLAAVRVLLERGAEVNYRYVRPRFALHRLQREKELEGFEECLVPMLPMEFTKEGPNLPRAAEPMASLRDMYPDTFGQPGSIFKSLERLVPIFGPPTSMSDFLAGTRTPAFRTPVSRAAELGYKAIVKILLDNQARVDLVERENDTAPTQAIASYQ</sequence>
<dbReference type="Gene3D" id="1.25.40.20">
    <property type="entry name" value="Ankyrin repeat-containing domain"/>
    <property type="match status" value="2"/>
</dbReference>
<keyword evidence="2" id="KW-0040">ANK repeat</keyword>
<feature type="repeat" description="ANK" evidence="2">
    <location>
        <begin position="917"/>
        <end position="949"/>
    </location>
</feature>
<keyword evidence="1" id="KW-0677">Repeat</keyword>
<dbReference type="Pfam" id="PF12796">
    <property type="entry name" value="Ank_2"/>
    <property type="match status" value="1"/>
</dbReference>
<evidence type="ECO:0000256" key="1">
    <source>
        <dbReference type="ARBA" id="ARBA00022737"/>
    </source>
</evidence>
<feature type="repeat" description="ANK" evidence="2">
    <location>
        <begin position="882"/>
        <end position="903"/>
    </location>
</feature>
<feature type="domain" description="Nephrocystin 3-like N-terminal" evidence="5">
    <location>
        <begin position="379"/>
        <end position="544"/>
    </location>
</feature>
<dbReference type="InterPro" id="IPR000845">
    <property type="entry name" value="Nucleoside_phosphorylase_d"/>
</dbReference>
<dbReference type="PANTHER" id="PTHR46082">
    <property type="entry name" value="ATP/GTP-BINDING PROTEIN-RELATED"/>
    <property type="match status" value="1"/>
</dbReference>
<evidence type="ECO:0008006" key="8">
    <source>
        <dbReference type="Google" id="ProtNLM"/>
    </source>
</evidence>
<accession>A0A9P8VP67</accession>
<evidence type="ECO:0000313" key="7">
    <source>
        <dbReference type="Proteomes" id="UP000777438"/>
    </source>
</evidence>
<evidence type="ECO:0000313" key="6">
    <source>
        <dbReference type="EMBL" id="KAH6867775.1"/>
    </source>
</evidence>
<dbReference type="PRINTS" id="PR01415">
    <property type="entry name" value="ANKYRIN"/>
</dbReference>
<dbReference type="SUPFAM" id="SSF53167">
    <property type="entry name" value="Purine and uridine phosphorylases"/>
    <property type="match status" value="1"/>
</dbReference>
<dbReference type="Pfam" id="PF24883">
    <property type="entry name" value="NPHP3_N"/>
    <property type="match status" value="1"/>
</dbReference>
<dbReference type="Pfam" id="PF22939">
    <property type="entry name" value="WHD_GPIID"/>
    <property type="match status" value="1"/>
</dbReference>
<proteinExistence type="predicted"/>
<dbReference type="Gene3D" id="3.40.50.300">
    <property type="entry name" value="P-loop containing nucleotide triphosphate hydrolases"/>
    <property type="match status" value="1"/>
</dbReference>
<dbReference type="InterPro" id="IPR035994">
    <property type="entry name" value="Nucleoside_phosphorylase_sf"/>
</dbReference>
<name>A0A9P8VP67_9HYPO</name>
<comment type="caution">
    <text evidence="6">The sequence shown here is derived from an EMBL/GenBank/DDBJ whole genome shotgun (WGS) entry which is preliminary data.</text>
</comment>
<dbReference type="PROSITE" id="PS50088">
    <property type="entry name" value="ANK_REPEAT"/>
    <property type="match status" value="3"/>
</dbReference>
<dbReference type="InterPro" id="IPR056884">
    <property type="entry name" value="NPHP3-like_N"/>
</dbReference>
<evidence type="ECO:0000259" key="5">
    <source>
        <dbReference type="Pfam" id="PF24883"/>
    </source>
</evidence>
<dbReference type="InterPro" id="IPR053137">
    <property type="entry name" value="NLR-like"/>
</dbReference>
<evidence type="ECO:0000259" key="4">
    <source>
        <dbReference type="Pfam" id="PF22939"/>
    </source>
</evidence>
<dbReference type="EMBL" id="JAGPYM010000090">
    <property type="protein sequence ID" value="KAH6867775.1"/>
    <property type="molecule type" value="Genomic_DNA"/>
</dbReference>
<dbReference type="PANTHER" id="PTHR46082:SF11">
    <property type="entry name" value="AAA+ ATPASE DOMAIN-CONTAINING PROTEIN-RELATED"/>
    <property type="match status" value="1"/>
</dbReference>
<feature type="domain" description="Nucleoside phosphorylase" evidence="3">
    <location>
        <begin position="18"/>
        <end position="293"/>
    </location>
</feature>
<keyword evidence="7" id="KW-1185">Reference proteome</keyword>
<feature type="repeat" description="ANK" evidence="2">
    <location>
        <begin position="950"/>
        <end position="982"/>
    </location>
</feature>
<dbReference type="Proteomes" id="UP000777438">
    <property type="component" value="Unassembled WGS sequence"/>
</dbReference>
<protein>
    <recommendedName>
        <fullName evidence="8">Nucleoside phosphorylase domain-containing protein</fullName>
    </recommendedName>
</protein>
<dbReference type="GO" id="GO:0003824">
    <property type="term" value="F:catalytic activity"/>
    <property type="evidence" value="ECO:0007669"/>
    <property type="project" value="InterPro"/>
</dbReference>
<dbReference type="InterPro" id="IPR002110">
    <property type="entry name" value="Ankyrin_rpt"/>
</dbReference>